<accession>A0A3N0YFM7</accession>
<protein>
    <submittedName>
        <fullName evidence="1">Uncharacterized protein</fullName>
    </submittedName>
</protein>
<keyword evidence="2" id="KW-1185">Reference proteome</keyword>
<evidence type="ECO:0000313" key="1">
    <source>
        <dbReference type="EMBL" id="ROL44904.1"/>
    </source>
</evidence>
<dbReference type="Proteomes" id="UP000281406">
    <property type="component" value="Unassembled WGS sequence"/>
</dbReference>
<dbReference type="EMBL" id="RJVU01043279">
    <property type="protein sequence ID" value="ROL44904.1"/>
    <property type="molecule type" value="Genomic_DNA"/>
</dbReference>
<evidence type="ECO:0000313" key="2">
    <source>
        <dbReference type="Proteomes" id="UP000281406"/>
    </source>
</evidence>
<sequence>MGSFRRSLFRSPVEKTGRKVQRELITGGFTLTLPSTGVRGRTAVRQTRSKRSVRQNLSQPVDLCASVTIICAFRPSCHFTLPRIIEDTEDKHDCF</sequence>
<dbReference type="AlphaFoldDB" id="A0A3N0YFM7"/>
<reference evidence="1 2" key="1">
    <citation type="submission" date="2018-10" db="EMBL/GenBank/DDBJ databases">
        <title>Genome assembly for a Yunnan-Guizhou Plateau 3E fish, Anabarilius grahami (Regan), and its evolutionary and genetic applications.</title>
        <authorList>
            <person name="Jiang W."/>
        </authorList>
    </citation>
    <scope>NUCLEOTIDE SEQUENCE [LARGE SCALE GENOMIC DNA]</scope>
    <source>
        <strain evidence="1">AG-KIZ</strain>
        <tissue evidence="1">Muscle</tissue>
    </source>
</reference>
<name>A0A3N0YFM7_ANAGA</name>
<gene>
    <name evidence="1" type="ORF">DPX16_9116</name>
</gene>
<organism evidence="1 2">
    <name type="scientific">Anabarilius grahami</name>
    <name type="common">Kanglang fish</name>
    <name type="synonym">Barilius grahami</name>
    <dbReference type="NCBI Taxonomy" id="495550"/>
    <lineage>
        <taxon>Eukaryota</taxon>
        <taxon>Metazoa</taxon>
        <taxon>Chordata</taxon>
        <taxon>Craniata</taxon>
        <taxon>Vertebrata</taxon>
        <taxon>Euteleostomi</taxon>
        <taxon>Actinopterygii</taxon>
        <taxon>Neopterygii</taxon>
        <taxon>Teleostei</taxon>
        <taxon>Ostariophysi</taxon>
        <taxon>Cypriniformes</taxon>
        <taxon>Xenocyprididae</taxon>
        <taxon>Xenocypridinae</taxon>
        <taxon>Xenocypridinae incertae sedis</taxon>
        <taxon>Anabarilius</taxon>
    </lineage>
</organism>
<comment type="caution">
    <text evidence="1">The sequence shown here is derived from an EMBL/GenBank/DDBJ whole genome shotgun (WGS) entry which is preliminary data.</text>
</comment>
<proteinExistence type="predicted"/>